<keyword evidence="8" id="KW-0539">Nucleus</keyword>
<dbReference type="GO" id="GO:0015030">
    <property type="term" value="C:Cajal body"/>
    <property type="evidence" value="ECO:0007669"/>
    <property type="project" value="UniProtKB-SubCell"/>
</dbReference>
<dbReference type="Gene3D" id="1.10.246.90">
    <property type="entry name" value="Nop domain"/>
    <property type="match status" value="1"/>
</dbReference>
<comment type="similarity">
    <text evidence="2">Belongs to the PRP31 family.</text>
</comment>
<dbReference type="Pfam" id="PF01798">
    <property type="entry name" value="Nop"/>
    <property type="match status" value="1"/>
</dbReference>
<protein>
    <recommendedName>
        <fullName evidence="3">U4/U6 small nuclear ribonucleoprotein Prp31</fullName>
    </recommendedName>
    <alternativeName>
        <fullName evidence="10">Pre-mRNA-processing factor 31</fullName>
    </alternativeName>
</protein>
<keyword evidence="5" id="KW-0747">Spliceosome</keyword>
<sequence length="512" mass="56403">MSLADELLADLEEAAEEGEEALEGEGEGGDGEMEGVEREGAHGLGIGETDGENEAIKSIAKLRDSKLFAQIISKMSDYIGKQRTSSEVMGPVETDPEYKLIVDANNLTVEIDNEINVIHKYVRDKYSKRFPELESLVPNSLDYIRTVTELGNSLDRCKNNEKLQQILTNATIMVVSVTASTTQGQTLTEVELGLIVDACQMALELNRSKHQIFDYVESRMSFIAPNLSLIVGASCAAKVMGIAGGLTNLSKMPACNIMLLGAQRKTLTGFSSTSVLPHTGYIYHSELVQSLPPDLRKKAARLVAAKCTLAARVDSFHESSVGKVGYELKEEIERKFDKWQEPPPVKQVKPLPAPLDGQRKKRGGRRYRKMKERLGLTEIRKQANRMCFGEIEEDAYQEDLGFSLGTLGKSGSGRVRAIQVNDSSKARISKSLQRTLQKQSMVYGGKSTVRDRLSGTASSVAFTPLQGLEIVNPQAAEKKVVEANQKYFSHLAAFVKVKREREEKPAGDRQSV</sequence>
<dbReference type="InterPro" id="IPR002687">
    <property type="entry name" value="Nop_dom"/>
</dbReference>
<proteinExistence type="evidence at transcript level"/>
<feature type="region of interest" description="Disordered" evidence="12">
    <location>
        <begin position="342"/>
        <end position="365"/>
    </location>
</feature>
<comment type="function">
    <text evidence="11">Involved in pre-mRNA splicing as component of the spliceosome. Required for the assembly of the U4/U5/U6 tri-snRNP complex, one of the building blocks of the spliceosome.</text>
</comment>
<dbReference type="GO" id="GO:0005687">
    <property type="term" value="C:U4 snRNP"/>
    <property type="evidence" value="ECO:0007669"/>
    <property type="project" value="TreeGrafter"/>
</dbReference>
<dbReference type="GO" id="GO:0046540">
    <property type="term" value="C:U4/U6 x U5 tri-snRNP complex"/>
    <property type="evidence" value="ECO:0007669"/>
    <property type="project" value="InterPro"/>
</dbReference>
<keyword evidence="9 14" id="KW-0687">Ribonucleoprotein</keyword>
<evidence type="ECO:0000256" key="5">
    <source>
        <dbReference type="ARBA" id="ARBA00022728"/>
    </source>
</evidence>
<evidence type="ECO:0000256" key="4">
    <source>
        <dbReference type="ARBA" id="ARBA00022664"/>
    </source>
</evidence>
<dbReference type="PROSITE" id="PS51358">
    <property type="entry name" value="NOP"/>
    <property type="match status" value="1"/>
</dbReference>
<reference evidence="14" key="1">
    <citation type="journal article" date="2014" name="Nature">
        <title>Elephant shark genome provides unique insights into gnathostome evolution.</title>
        <authorList>
            <consortium name="International Elephant Shark Genome Sequencing Consortium"/>
            <person name="Venkatesh B."/>
            <person name="Lee A.P."/>
            <person name="Ravi V."/>
            <person name="Maurya A.K."/>
            <person name="Lian M.M."/>
            <person name="Swann J.B."/>
            <person name="Ohta Y."/>
            <person name="Flajnik M.F."/>
            <person name="Sutoh Y."/>
            <person name="Kasahara M."/>
            <person name="Hoon S."/>
            <person name="Gangu V."/>
            <person name="Roy S.W."/>
            <person name="Irimia M."/>
            <person name="Korzh V."/>
            <person name="Kondrychyn I."/>
            <person name="Lim Z.W."/>
            <person name="Tay B.H."/>
            <person name="Tohari S."/>
            <person name="Kong K.W."/>
            <person name="Ho S."/>
            <person name="Lorente-Galdos B."/>
            <person name="Quilez J."/>
            <person name="Marques-Bonet T."/>
            <person name="Raney B.J."/>
            <person name="Ingham P.W."/>
            <person name="Tay A."/>
            <person name="Hillier L.W."/>
            <person name="Minx P."/>
            <person name="Boehm T."/>
            <person name="Wilson R.K."/>
            <person name="Brenner S."/>
            <person name="Warren W.C."/>
        </authorList>
    </citation>
    <scope>NUCLEOTIDE SEQUENCE</scope>
    <source>
        <tissue evidence="14">Testis</tissue>
    </source>
</reference>
<dbReference type="Pfam" id="PF09785">
    <property type="entry name" value="Prp31_C"/>
    <property type="match status" value="1"/>
</dbReference>
<dbReference type="SUPFAM" id="SSF89124">
    <property type="entry name" value="Nop domain"/>
    <property type="match status" value="1"/>
</dbReference>
<feature type="compositionally biased region" description="Acidic residues" evidence="12">
    <location>
        <begin position="7"/>
        <end position="34"/>
    </location>
</feature>
<accession>V9KSA3</accession>
<dbReference type="InterPro" id="IPR042239">
    <property type="entry name" value="Nop_C"/>
</dbReference>
<name>V9KSA3_CALMI</name>
<dbReference type="InterPro" id="IPR036070">
    <property type="entry name" value="Nop_dom_sf"/>
</dbReference>
<evidence type="ECO:0000256" key="9">
    <source>
        <dbReference type="ARBA" id="ARBA00023274"/>
    </source>
</evidence>
<evidence type="ECO:0000313" key="14">
    <source>
        <dbReference type="EMBL" id="AFP01051.1"/>
    </source>
</evidence>
<dbReference type="InterPro" id="IPR012976">
    <property type="entry name" value="NOSIC"/>
</dbReference>
<dbReference type="SMART" id="SM00931">
    <property type="entry name" value="NOSIC"/>
    <property type="match status" value="1"/>
</dbReference>
<feature type="domain" description="Nop" evidence="13">
    <location>
        <begin position="223"/>
        <end position="341"/>
    </location>
</feature>
<dbReference type="GO" id="GO:0000244">
    <property type="term" value="P:spliceosomal tri-snRNP complex assembly"/>
    <property type="evidence" value="ECO:0007669"/>
    <property type="project" value="InterPro"/>
</dbReference>
<evidence type="ECO:0000256" key="6">
    <source>
        <dbReference type="ARBA" id="ARBA00022884"/>
    </source>
</evidence>
<evidence type="ECO:0000256" key="7">
    <source>
        <dbReference type="ARBA" id="ARBA00023187"/>
    </source>
</evidence>
<comment type="subcellular location">
    <subcellularLocation>
        <location evidence="1">Nucleus</location>
        <location evidence="1">Cajal body</location>
    </subcellularLocation>
</comment>
<dbReference type="FunFam" id="1.10.246.90:FF:000002">
    <property type="entry name" value="U4/U6 small nuclear ribonucleoprotein Prp31"/>
    <property type="match status" value="1"/>
</dbReference>
<keyword evidence="4" id="KW-0507">mRNA processing</keyword>
<dbReference type="PANTHER" id="PTHR13904">
    <property type="entry name" value="PRE-MRNA SPLICING FACTOR PRP31"/>
    <property type="match status" value="1"/>
</dbReference>
<keyword evidence="6" id="KW-0694">RNA-binding</keyword>
<evidence type="ECO:0000256" key="8">
    <source>
        <dbReference type="ARBA" id="ARBA00023242"/>
    </source>
</evidence>
<dbReference type="Gene3D" id="1.10.287.4070">
    <property type="match status" value="1"/>
</dbReference>
<dbReference type="InterPro" id="IPR027105">
    <property type="entry name" value="Prp31"/>
</dbReference>
<dbReference type="GO" id="GO:0071011">
    <property type="term" value="C:precatalytic spliceosome"/>
    <property type="evidence" value="ECO:0007669"/>
    <property type="project" value="TreeGrafter"/>
</dbReference>
<dbReference type="AlphaFoldDB" id="V9KSA3"/>
<evidence type="ECO:0000256" key="2">
    <source>
        <dbReference type="ARBA" id="ARBA00005572"/>
    </source>
</evidence>
<evidence type="ECO:0000256" key="10">
    <source>
        <dbReference type="ARBA" id="ARBA00030766"/>
    </source>
</evidence>
<keyword evidence="7" id="KW-0508">mRNA splicing</keyword>
<evidence type="ECO:0000256" key="3">
    <source>
        <dbReference type="ARBA" id="ARBA00013538"/>
    </source>
</evidence>
<dbReference type="PANTHER" id="PTHR13904:SF0">
    <property type="entry name" value="U4_U6 SMALL NUCLEAR RIBONUCLEOPROTEIN PRP31"/>
    <property type="match status" value="1"/>
</dbReference>
<dbReference type="GO" id="GO:0003723">
    <property type="term" value="F:RNA binding"/>
    <property type="evidence" value="ECO:0007669"/>
    <property type="project" value="UniProtKB-KW"/>
</dbReference>
<evidence type="ECO:0000256" key="1">
    <source>
        <dbReference type="ARBA" id="ARBA00004408"/>
    </source>
</evidence>
<evidence type="ECO:0000256" key="12">
    <source>
        <dbReference type="SAM" id="MobiDB-lite"/>
    </source>
</evidence>
<dbReference type="EMBL" id="JW868533">
    <property type="protein sequence ID" value="AFP01051.1"/>
    <property type="molecule type" value="mRNA"/>
</dbReference>
<organism evidence="14">
    <name type="scientific">Callorhinchus milii</name>
    <name type="common">Ghost shark</name>
    <dbReference type="NCBI Taxonomy" id="7868"/>
    <lineage>
        <taxon>Eukaryota</taxon>
        <taxon>Metazoa</taxon>
        <taxon>Chordata</taxon>
        <taxon>Craniata</taxon>
        <taxon>Vertebrata</taxon>
        <taxon>Chondrichthyes</taxon>
        <taxon>Holocephali</taxon>
        <taxon>Chimaeriformes</taxon>
        <taxon>Callorhinchidae</taxon>
        <taxon>Callorhinchus</taxon>
    </lineage>
</organism>
<dbReference type="FunFam" id="1.10.287.4070:FF:000003">
    <property type="entry name" value="U4/U6 small nuclear ribonucleoprotein PRP31"/>
    <property type="match status" value="1"/>
</dbReference>
<feature type="region of interest" description="Disordered" evidence="12">
    <location>
        <begin position="1"/>
        <end position="36"/>
    </location>
</feature>
<evidence type="ECO:0000259" key="13">
    <source>
        <dbReference type="PROSITE" id="PS51358"/>
    </source>
</evidence>
<evidence type="ECO:0000256" key="11">
    <source>
        <dbReference type="ARBA" id="ARBA00045397"/>
    </source>
</evidence>
<dbReference type="InterPro" id="IPR019175">
    <property type="entry name" value="Prp31_C"/>
</dbReference>